<dbReference type="Gene3D" id="2.60.40.10">
    <property type="entry name" value="Immunoglobulins"/>
    <property type="match status" value="1"/>
</dbReference>
<feature type="signal peptide" evidence="1">
    <location>
        <begin position="1"/>
        <end position="22"/>
    </location>
</feature>
<evidence type="ECO:0000256" key="1">
    <source>
        <dbReference type="SAM" id="SignalP"/>
    </source>
</evidence>
<keyword evidence="1" id="KW-0732">Signal</keyword>
<dbReference type="Gene3D" id="2.60.120.260">
    <property type="entry name" value="Galactose-binding domain-like"/>
    <property type="match status" value="1"/>
</dbReference>
<dbReference type="Proteomes" id="UP000028713">
    <property type="component" value="Unassembled WGS sequence"/>
</dbReference>
<dbReference type="eggNOG" id="COG1361">
    <property type="taxonomic scope" value="Bacteria"/>
</dbReference>
<feature type="chain" id="PRO_5001800618" evidence="1">
    <location>
        <begin position="23"/>
        <end position="1153"/>
    </location>
</feature>
<evidence type="ECO:0000313" key="3">
    <source>
        <dbReference type="Proteomes" id="UP000028713"/>
    </source>
</evidence>
<dbReference type="OrthoDB" id="601690at2"/>
<name>A0A085Z2S6_9FLAO</name>
<sequence>MKKNFFLLLIPLLMVFSIQVSGQCASTGSVTATISTTANTCAGNGKITAAFSNVANTTIQLLKGGTILQSVIAPTSPHTFTNLQPGIDYQVKIVCTIDNSIVYSNNTNITVTDNYVPISNANISVSNVCTNFTPGGTITVNGVTGGTAPYQYSIILNNNSGYDDTLSSYSASPSKNVSSFGTYQIRIKDSCGGFSTFSRTISPNQDPVRFYWRSKKICGSNQVQGSIWYAYNHSTGGSLSESDLMPTGIKLKIQSGNASGAVLFDGVYTAGNPFTYTENTSHIYYVTATNACGASVSYTHNLSNLTGGNPEFLNFIPTATTSGCGISETETLSIDFSEQYYWNFPLLIEVKNSSGVTVHTTSNFNGATWTLSGLPLDTYTIIVYNSCSPSGSVTKIVNNPAAAGQPVLTLYQKTKWKCEGGAMALTQTGTTQGVIAISGYFPDADNAVVTITSGPSNVGVQAIRVDNQYWGWTNLAIGTYTVSYTSCGTSHTGTFTIENNTDVLDQSLMSTAVSTCNSGGNISSVRVYDGAYPSIVELLNSSGVVVASDAIGNFNNIAPGTYTTRLAIRPCDMPSKYYFIPGSTVVISSQSSGASITSAVGVICEDASGNPLSTGSAYIDLIGVAPYTVTYRVQGSGSAYTTINTSSSSIQINNLIANTIYEVNLLDSCGTNAASSVQVKTMGTLAANNTSQPCVGSPYTLSMPHYAGAAYEWTDSLGNVISNTRTYTFANYSASNNGTYTCKITWSACVTRYVNVILNSTLCGQPIGMCGVLDSDADGVLNFCDLDDDNDGILDTNECNSVEKVVNGNFGTATVADWTGWTRSGTVNGWVKSSGFAAESSNDTSGTSLLTQTVTGLEINKTYTLTFRVMAVSSEPKENTLNFSIGGINYYSQTAASITAEAGGNLVFVTKSFVFTPTTTSTVIEFLSTVSGTGVSGDDVLVRDVSILTCEKDTDGDGFDDYLDLDSDNDGCLDAIEGGGAITSSQLVTATGTVSVGSGSTANNQNLGNTVNASGIPTIIGGGQTVGDSSNAAVNSCFCYKPAVTDGNTYPAKHGITALGRAGAESDNWPMVRQSAWTVLEAKTKGFVVNRVAFANADNNPATPDVPTGISAANFVEGMMVYDITNKCLKVYTSKDGGTSFAWYCMTTQACPQ</sequence>
<proteinExistence type="predicted"/>
<organism evidence="2 3">
    <name type="scientific">Chryseobacterium formosense</name>
    <dbReference type="NCBI Taxonomy" id="236814"/>
    <lineage>
        <taxon>Bacteria</taxon>
        <taxon>Pseudomonadati</taxon>
        <taxon>Bacteroidota</taxon>
        <taxon>Flavobacteriia</taxon>
        <taxon>Flavobacteriales</taxon>
        <taxon>Weeksellaceae</taxon>
        <taxon>Chryseobacterium group</taxon>
        <taxon>Chryseobacterium</taxon>
    </lineage>
</organism>
<protein>
    <submittedName>
        <fullName evidence="2">Uncharacterized protein</fullName>
    </submittedName>
</protein>
<dbReference type="AlphaFoldDB" id="A0A085Z2S6"/>
<accession>A0A085Z2S6</accession>
<keyword evidence="3" id="KW-1185">Reference proteome</keyword>
<evidence type="ECO:0000313" key="2">
    <source>
        <dbReference type="EMBL" id="KFE98739.1"/>
    </source>
</evidence>
<gene>
    <name evidence="2" type="ORF">IX39_15090</name>
</gene>
<reference evidence="2 3" key="1">
    <citation type="submission" date="2014-07" db="EMBL/GenBank/DDBJ databases">
        <title>Genome of Chryseobacterium formosense LMG 24722.</title>
        <authorList>
            <person name="Pipes S.E."/>
            <person name="Stropko S.J."/>
            <person name="Newman J.D."/>
        </authorList>
    </citation>
    <scope>NUCLEOTIDE SEQUENCE [LARGE SCALE GENOMIC DNA]</scope>
    <source>
        <strain evidence="2 3">LMG 24722</strain>
    </source>
</reference>
<dbReference type="STRING" id="236814.IX39_15090"/>
<dbReference type="EMBL" id="JPRP01000002">
    <property type="protein sequence ID" value="KFE98739.1"/>
    <property type="molecule type" value="Genomic_DNA"/>
</dbReference>
<comment type="caution">
    <text evidence="2">The sequence shown here is derived from an EMBL/GenBank/DDBJ whole genome shotgun (WGS) entry which is preliminary data.</text>
</comment>
<dbReference type="InterPro" id="IPR013783">
    <property type="entry name" value="Ig-like_fold"/>
</dbReference>